<feature type="transmembrane region" description="Helical" evidence="1">
    <location>
        <begin position="80"/>
        <end position="103"/>
    </location>
</feature>
<dbReference type="EMBL" id="JAKGAS010000005">
    <property type="protein sequence ID" value="MCF2948545.1"/>
    <property type="molecule type" value="Genomic_DNA"/>
</dbReference>
<dbReference type="SMART" id="SM00530">
    <property type="entry name" value="HTH_XRE"/>
    <property type="match status" value="1"/>
</dbReference>
<feature type="domain" description="HTH cro/C1-type" evidence="2">
    <location>
        <begin position="8"/>
        <end position="61"/>
    </location>
</feature>
<evidence type="ECO:0000313" key="3">
    <source>
        <dbReference type="EMBL" id="MCF2948545.1"/>
    </source>
</evidence>
<sequence>MEINNQIIKQLRIDRNWTQQHLADACDISLRTVQRIEKFGNASTESVMSLCAVFEINKQDICTVPKVKPQQLETVTVKSYFLLMLVALSIGVVLGAFITYFLML</sequence>
<dbReference type="InterPro" id="IPR001387">
    <property type="entry name" value="Cro/C1-type_HTH"/>
</dbReference>
<evidence type="ECO:0000259" key="2">
    <source>
        <dbReference type="PROSITE" id="PS50943"/>
    </source>
</evidence>
<dbReference type="RefSeq" id="WP_235312413.1">
    <property type="nucleotide sequence ID" value="NZ_JAKGAS010000005.1"/>
</dbReference>
<keyword evidence="4" id="KW-1185">Reference proteome</keyword>
<keyword evidence="1" id="KW-1133">Transmembrane helix</keyword>
<dbReference type="PROSITE" id="PS50943">
    <property type="entry name" value="HTH_CROC1"/>
    <property type="match status" value="1"/>
</dbReference>
<evidence type="ECO:0000256" key="1">
    <source>
        <dbReference type="SAM" id="Phobius"/>
    </source>
</evidence>
<proteinExistence type="predicted"/>
<comment type="caution">
    <text evidence="3">The sequence shown here is derived from an EMBL/GenBank/DDBJ whole genome shotgun (WGS) entry which is preliminary data.</text>
</comment>
<dbReference type="SUPFAM" id="SSF47413">
    <property type="entry name" value="lambda repressor-like DNA-binding domains"/>
    <property type="match status" value="1"/>
</dbReference>
<reference evidence="3 4" key="1">
    <citation type="submission" date="2022-01" db="EMBL/GenBank/DDBJ databases">
        <title>Paraglaciecola sp. G1-23.</title>
        <authorList>
            <person name="Jin M.S."/>
            <person name="Han D.M."/>
            <person name="Kim H.M."/>
            <person name="Jeon C.O."/>
        </authorList>
    </citation>
    <scope>NUCLEOTIDE SEQUENCE [LARGE SCALE GENOMIC DNA]</scope>
    <source>
        <strain evidence="3 4">G1-23</strain>
    </source>
</reference>
<gene>
    <name evidence="3" type="ORF">L0668_10540</name>
</gene>
<protein>
    <submittedName>
        <fullName evidence="3">Helix-turn-helix domain-containing protein</fullName>
    </submittedName>
</protein>
<dbReference type="Pfam" id="PF01381">
    <property type="entry name" value="HTH_3"/>
    <property type="match status" value="1"/>
</dbReference>
<organism evidence="3 4">
    <name type="scientific">Paraglaciecola algarum</name>
    <dbReference type="NCBI Taxonomy" id="3050085"/>
    <lineage>
        <taxon>Bacteria</taxon>
        <taxon>Pseudomonadati</taxon>
        <taxon>Pseudomonadota</taxon>
        <taxon>Gammaproteobacteria</taxon>
        <taxon>Alteromonadales</taxon>
        <taxon>Alteromonadaceae</taxon>
        <taxon>Paraglaciecola</taxon>
    </lineage>
</organism>
<dbReference type="CDD" id="cd00093">
    <property type="entry name" value="HTH_XRE"/>
    <property type="match status" value="1"/>
</dbReference>
<keyword evidence="1" id="KW-0472">Membrane</keyword>
<dbReference type="Proteomes" id="UP001521137">
    <property type="component" value="Unassembled WGS sequence"/>
</dbReference>
<name>A0ABS9D6L9_9ALTE</name>
<dbReference type="Gene3D" id="1.10.260.40">
    <property type="entry name" value="lambda repressor-like DNA-binding domains"/>
    <property type="match status" value="1"/>
</dbReference>
<keyword evidence="1" id="KW-0812">Transmembrane</keyword>
<evidence type="ECO:0000313" key="4">
    <source>
        <dbReference type="Proteomes" id="UP001521137"/>
    </source>
</evidence>
<accession>A0ABS9D6L9</accession>
<dbReference type="InterPro" id="IPR010982">
    <property type="entry name" value="Lambda_DNA-bd_dom_sf"/>
</dbReference>